<dbReference type="InterPro" id="IPR011206">
    <property type="entry name" value="Citrate_lyase_beta/mcl1/mcl2"/>
</dbReference>
<keyword evidence="2 5" id="KW-0479">Metal-binding</keyword>
<dbReference type="Gene3D" id="3.20.20.60">
    <property type="entry name" value="Phosphoenolpyruvate-binding domains"/>
    <property type="match status" value="1"/>
</dbReference>
<dbReference type="InterPro" id="IPR015813">
    <property type="entry name" value="Pyrv/PenolPyrv_kinase-like_dom"/>
</dbReference>
<sequence length="287" mass="30669">MADMKSFDSAVTYLFVPGTRSERFEKAVRSGADVVILDLEDAVAPADKPIARSAVLESWASLNEVANEIGVALCIRVNSPREKTGRDDLALCHLLKPSLIMVPKVESEAELVSVSSEVPSARVLALIETANGVMEARKIASAPNVARLVLGSVDLMVNLGVTDDREPLDWTRSMLVLASAGAGIAGPVDGVCTSINDLERVRLDTERARTFGFTSKLCIHPKQIPAVSDAFKVTDEEVAWAKRVIDASESSAGAATAVDGAMVDVPVLLRAQRIVSRHDAIRRTAPD</sequence>
<evidence type="ECO:0000256" key="4">
    <source>
        <dbReference type="PIRSR" id="PIRSR015582-1"/>
    </source>
</evidence>
<proteinExistence type="predicted"/>
<feature type="binding site" evidence="4">
    <location>
        <position position="128"/>
    </location>
    <ligand>
        <name>substrate</name>
    </ligand>
</feature>
<accession>A0A1N7SUD3</accession>
<comment type="cofactor">
    <cofactor evidence="1">
        <name>Mg(2+)</name>
        <dbReference type="ChEBI" id="CHEBI:18420"/>
    </cofactor>
</comment>
<evidence type="ECO:0000256" key="5">
    <source>
        <dbReference type="PIRSR" id="PIRSR015582-2"/>
    </source>
</evidence>
<feature type="binding site" evidence="4">
    <location>
        <position position="76"/>
    </location>
    <ligand>
        <name>substrate</name>
    </ligand>
</feature>
<feature type="binding site" evidence="5">
    <location>
        <position position="154"/>
    </location>
    <ligand>
        <name>Mg(2+)</name>
        <dbReference type="ChEBI" id="CHEBI:18420"/>
    </ligand>
</feature>
<dbReference type="GO" id="GO:0000287">
    <property type="term" value="F:magnesium ion binding"/>
    <property type="evidence" value="ECO:0007669"/>
    <property type="project" value="TreeGrafter"/>
</dbReference>
<dbReference type="SUPFAM" id="SSF51621">
    <property type="entry name" value="Phosphoenolpyruvate/pyruvate domain"/>
    <property type="match status" value="1"/>
</dbReference>
<organism evidence="7 8">
    <name type="scientific">Paraburkholderia piptadeniae</name>
    <dbReference type="NCBI Taxonomy" id="1701573"/>
    <lineage>
        <taxon>Bacteria</taxon>
        <taxon>Pseudomonadati</taxon>
        <taxon>Pseudomonadota</taxon>
        <taxon>Betaproteobacteria</taxon>
        <taxon>Burkholderiales</taxon>
        <taxon>Burkholderiaceae</taxon>
        <taxon>Paraburkholderia</taxon>
    </lineage>
</organism>
<reference evidence="7" key="1">
    <citation type="submission" date="2016-12" db="EMBL/GenBank/DDBJ databases">
        <authorList>
            <person name="Moulin L."/>
        </authorList>
    </citation>
    <scope>NUCLEOTIDE SEQUENCE [LARGE SCALE GENOMIC DNA]</scope>
    <source>
        <strain evidence="7">STM 7183</strain>
    </source>
</reference>
<dbReference type="EMBL" id="CYGY02000096">
    <property type="protein sequence ID" value="SIT50952.1"/>
    <property type="molecule type" value="Genomic_DNA"/>
</dbReference>
<comment type="caution">
    <text evidence="7">The sequence shown here is derived from an EMBL/GenBank/DDBJ whole genome shotgun (WGS) entry which is preliminary data.</text>
</comment>
<dbReference type="PANTHER" id="PTHR32308:SF0">
    <property type="entry name" value="HPCH_HPAI ALDOLASE_CITRATE LYASE DOMAIN-CONTAINING PROTEIN"/>
    <property type="match status" value="1"/>
</dbReference>
<evidence type="ECO:0000256" key="2">
    <source>
        <dbReference type="ARBA" id="ARBA00022723"/>
    </source>
</evidence>
<dbReference type="Pfam" id="PF03328">
    <property type="entry name" value="HpcH_HpaI"/>
    <property type="match status" value="1"/>
</dbReference>
<dbReference type="Proteomes" id="UP000195569">
    <property type="component" value="Unassembled WGS sequence"/>
</dbReference>
<keyword evidence="3 5" id="KW-0460">Magnesium</keyword>
<dbReference type="PANTHER" id="PTHR32308">
    <property type="entry name" value="LYASE BETA SUBUNIT, PUTATIVE (AFU_ORTHOLOGUE AFUA_4G13030)-RELATED"/>
    <property type="match status" value="1"/>
</dbReference>
<dbReference type="InterPro" id="IPR040442">
    <property type="entry name" value="Pyrv_kinase-like_dom_sf"/>
</dbReference>
<evidence type="ECO:0000313" key="8">
    <source>
        <dbReference type="Proteomes" id="UP000195569"/>
    </source>
</evidence>
<dbReference type="GO" id="GO:0003824">
    <property type="term" value="F:catalytic activity"/>
    <property type="evidence" value="ECO:0007669"/>
    <property type="project" value="InterPro"/>
</dbReference>
<keyword evidence="8" id="KW-1185">Reference proteome</keyword>
<evidence type="ECO:0000259" key="6">
    <source>
        <dbReference type="Pfam" id="PF03328"/>
    </source>
</evidence>
<protein>
    <submittedName>
        <fullName evidence="7">HpcH/HpaI aldolase</fullName>
    </submittedName>
</protein>
<feature type="binding site" evidence="5">
    <location>
        <position position="128"/>
    </location>
    <ligand>
        <name>Mg(2+)</name>
        <dbReference type="ChEBI" id="CHEBI:18420"/>
    </ligand>
</feature>
<dbReference type="PIRSF" id="PIRSF015582">
    <property type="entry name" value="Cit_lyase_B"/>
    <property type="match status" value="1"/>
</dbReference>
<gene>
    <name evidence="7" type="ORF">BN2476_960103</name>
</gene>
<feature type="domain" description="HpcH/HpaI aldolase/citrate lyase" evidence="6">
    <location>
        <begin position="13"/>
        <end position="221"/>
    </location>
</feature>
<name>A0A1N7SUD3_9BURK</name>
<dbReference type="InterPro" id="IPR005000">
    <property type="entry name" value="Aldolase/citrate-lyase_domain"/>
</dbReference>
<evidence type="ECO:0000256" key="1">
    <source>
        <dbReference type="ARBA" id="ARBA00001946"/>
    </source>
</evidence>
<dbReference type="AlphaFoldDB" id="A0A1N7SUD3"/>
<evidence type="ECO:0000256" key="3">
    <source>
        <dbReference type="ARBA" id="ARBA00022842"/>
    </source>
</evidence>
<dbReference type="GO" id="GO:0006107">
    <property type="term" value="P:oxaloacetate metabolic process"/>
    <property type="evidence" value="ECO:0007669"/>
    <property type="project" value="TreeGrafter"/>
</dbReference>
<evidence type="ECO:0000313" key="7">
    <source>
        <dbReference type="EMBL" id="SIT50952.1"/>
    </source>
</evidence>